<evidence type="ECO:0000256" key="1">
    <source>
        <dbReference type="SAM" id="Phobius"/>
    </source>
</evidence>
<keyword evidence="1" id="KW-0812">Transmembrane</keyword>
<proteinExistence type="predicted"/>
<keyword evidence="1" id="KW-1133">Transmembrane helix</keyword>
<gene>
    <name evidence="2" type="ORF">C811_01736</name>
</gene>
<reference evidence="2 3" key="1">
    <citation type="submission" date="2013-04" db="EMBL/GenBank/DDBJ databases">
        <title>The Genome Sequence of Enterorhabdus caecimuris B7.</title>
        <authorList>
            <consortium name="The Broad Institute Genomics Platform"/>
            <consortium name="The Broad Institute Genome Sequencing Center for Infectious Disease"/>
            <person name="Earl A."/>
            <person name="Xavier R."/>
            <person name="Elson C."/>
            <person name="Duck W."/>
            <person name="Walker B."/>
            <person name="Young S."/>
            <person name="Zeng Q."/>
            <person name="Gargeya S."/>
            <person name="Fitzgerald M."/>
            <person name="Haas B."/>
            <person name="Abouelleil A."/>
            <person name="Allen A.W."/>
            <person name="Alvarado L."/>
            <person name="Arachchi H.M."/>
            <person name="Berlin A.M."/>
            <person name="Chapman S.B."/>
            <person name="Gainer-Dewar J."/>
            <person name="Goldberg J."/>
            <person name="Griggs A."/>
            <person name="Gujja S."/>
            <person name="Hansen M."/>
            <person name="Howarth C."/>
            <person name="Imamovic A."/>
            <person name="Ireland A."/>
            <person name="Larimer J."/>
            <person name="McCowan C."/>
            <person name="Murphy C."/>
            <person name="Pearson M."/>
            <person name="Poon T.W."/>
            <person name="Priest M."/>
            <person name="Roberts A."/>
            <person name="Saif S."/>
            <person name="Shea T."/>
            <person name="Sisk P."/>
            <person name="Sykes S."/>
            <person name="Wortman J."/>
            <person name="Nusbaum C."/>
            <person name="Birren B."/>
        </authorList>
    </citation>
    <scope>NUCLEOTIDE SEQUENCE [LARGE SCALE GENOMIC DNA]</scope>
    <source>
        <strain evidence="2 3">B7</strain>
    </source>
</reference>
<evidence type="ECO:0000313" key="2">
    <source>
        <dbReference type="EMBL" id="EOS50113.1"/>
    </source>
</evidence>
<feature type="transmembrane region" description="Helical" evidence="1">
    <location>
        <begin position="60"/>
        <end position="81"/>
    </location>
</feature>
<dbReference type="STRING" id="1235794.C811_01736"/>
<protein>
    <submittedName>
        <fullName evidence="2">Uncharacterized protein</fullName>
    </submittedName>
</protein>
<dbReference type="HOGENOM" id="CLU_2117192_0_0_11"/>
<evidence type="ECO:0000313" key="3">
    <source>
        <dbReference type="Proteomes" id="UP000014204"/>
    </source>
</evidence>
<name>R9KUZ2_9ACTN</name>
<dbReference type="AlphaFoldDB" id="R9KUZ2"/>
<accession>R9KUZ2</accession>
<keyword evidence="1" id="KW-0472">Membrane</keyword>
<keyword evidence="3" id="KW-1185">Reference proteome</keyword>
<organism evidence="2 3">
    <name type="scientific">Adlercreutzia caecimuris B7</name>
    <dbReference type="NCBI Taxonomy" id="1235794"/>
    <lineage>
        <taxon>Bacteria</taxon>
        <taxon>Bacillati</taxon>
        <taxon>Actinomycetota</taxon>
        <taxon>Coriobacteriia</taxon>
        <taxon>Eggerthellales</taxon>
        <taxon>Eggerthellaceae</taxon>
        <taxon>Adlercreutzia</taxon>
    </lineage>
</organism>
<dbReference type="EMBL" id="ASSY01000009">
    <property type="protein sequence ID" value="EOS50113.1"/>
    <property type="molecule type" value="Genomic_DNA"/>
</dbReference>
<comment type="caution">
    <text evidence="2">The sequence shown here is derived from an EMBL/GenBank/DDBJ whole genome shotgun (WGS) entry which is preliminary data.</text>
</comment>
<dbReference type="Proteomes" id="UP000014204">
    <property type="component" value="Unassembled WGS sequence"/>
</dbReference>
<feature type="transmembrane region" description="Helical" evidence="1">
    <location>
        <begin position="7"/>
        <end position="25"/>
    </location>
</feature>
<sequence>MSAIDLVLRYAIISVAFQLACAWVHTFQSPWPLVDAFELAPTAEEQLFKSLGIRFDPSTIGLYQVMTSHFAASLIAAANAFGSSTLTPTARTCFVPRSVRTSTGLRIANHTFGR</sequence>